<protein>
    <submittedName>
        <fullName evidence="2">Uncharacterized protein</fullName>
    </submittedName>
</protein>
<dbReference type="EMBL" id="CP014503">
    <property type="protein sequence ID" value="ANB15206.1"/>
    <property type="molecule type" value="Genomic_DNA"/>
</dbReference>
<keyword evidence="3" id="KW-1185">Reference proteome</keyword>
<dbReference type="KEGG" id="slb:AWJ20_2830"/>
<dbReference type="OrthoDB" id="68611at2759"/>
<evidence type="ECO:0000256" key="1">
    <source>
        <dbReference type="SAM" id="MobiDB-lite"/>
    </source>
</evidence>
<name>A0A167FEQ8_9ASCO</name>
<sequence>MSWSATSSALEEIIEYVEELTTLTRLLIGVNNFRYGFLSRSLNEETIGPSPDEARTDRETPEDIAIEASQSDSNENEDKLTNIYRIPANLRRRKFSAFETLSQHNELQQQANLPSSTYDLTRTLSQIEREYVNPSDDTNMARLGRYASQGSEPEEDLPMSLQRIVTGRYRTGRRGNIFS</sequence>
<reference evidence="2 3" key="1">
    <citation type="submission" date="2016-02" db="EMBL/GenBank/DDBJ databases">
        <title>Complete genome sequence and transcriptome regulation of the pentose utilising yeast Sugiyamaella lignohabitans.</title>
        <authorList>
            <person name="Bellasio M."/>
            <person name="Peymann A."/>
            <person name="Valli M."/>
            <person name="Sipitzky M."/>
            <person name="Graf A."/>
            <person name="Sauer M."/>
            <person name="Marx H."/>
            <person name="Mattanovich D."/>
        </authorList>
    </citation>
    <scope>NUCLEOTIDE SEQUENCE [LARGE SCALE GENOMIC DNA]</scope>
    <source>
        <strain evidence="2 3">CBS 10342</strain>
    </source>
</reference>
<evidence type="ECO:0000313" key="3">
    <source>
        <dbReference type="Proteomes" id="UP000189580"/>
    </source>
</evidence>
<accession>A0A167FEQ8</accession>
<evidence type="ECO:0000313" key="2">
    <source>
        <dbReference type="EMBL" id="ANB15206.1"/>
    </source>
</evidence>
<feature type="compositionally biased region" description="Basic and acidic residues" evidence="1">
    <location>
        <begin position="52"/>
        <end position="61"/>
    </location>
</feature>
<dbReference type="Proteomes" id="UP000189580">
    <property type="component" value="Chromosome b"/>
</dbReference>
<feature type="region of interest" description="Disordered" evidence="1">
    <location>
        <begin position="44"/>
        <end position="79"/>
    </location>
</feature>
<organism evidence="2 3">
    <name type="scientific">Sugiyamaella lignohabitans</name>
    <dbReference type="NCBI Taxonomy" id="796027"/>
    <lineage>
        <taxon>Eukaryota</taxon>
        <taxon>Fungi</taxon>
        <taxon>Dikarya</taxon>
        <taxon>Ascomycota</taxon>
        <taxon>Saccharomycotina</taxon>
        <taxon>Dipodascomycetes</taxon>
        <taxon>Dipodascales</taxon>
        <taxon>Trichomonascaceae</taxon>
        <taxon>Sugiyamaella</taxon>
    </lineage>
</organism>
<dbReference type="RefSeq" id="XP_018737683.1">
    <property type="nucleotide sequence ID" value="XM_018879803.1"/>
</dbReference>
<dbReference type="GeneID" id="30034785"/>
<proteinExistence type="predicted"/>
<gene>
    <name evidence="2" type="ORF">AWJ20_2830</name>
</gene>
<dbReference type="AlphaFoldDB" id="A0A167FEQ8"/>